<reference evidence="1 2" key="1">
    <citation type="submission" date="2014-09" db="EMBL/GenBank/DDBJ databases">
        <title>Vibrio maritimus JCM 19240. (C210) whole genome shotgun sequence.</title>
        <authorList>
            <person name="Sawabe T."/>
            <person name="Meirelles P."/>
            <person name="Nakanishi M."/>
            <person name="Sayaka M."/>
            <person name="Hattori M."/>
            <person name="Ohkuma M."/>
        </authorList>
    </citation>
    <scope>NUCLEOTIDE SEQUENCE [LARGE SCALE GENOMIC DNA]</scope>
    <source>
        <strain evidence="1 2">JCM 19240</strain>
    </source>
</reference>
<dbReference type="Proteomes" id="UP000029224">
    <property type="component" value="Unassembled WGS sequence"/>
</dbReference>
<reference evidence="1 2" key="2">
    <citation type="submission" date="2014-09" db="EMBL/GenBank/DDBJ databases">
        <authorList>
            <consortium name="NBRP consortium"/>
            <person name="Sawabe T."/>
            <person name="Meirelles P."/>
            <person name="Nakanishi M."/>
            <person name="Sayaka M."/>
            <person name="Hattori M."/>
            <person name="Ohkuma M."/>
        </authorList>
    </citation>
    <scope>NUCLEOTIDE SEQUENCE [LARGE SCALE GENOMIC DNA]</scope>
    <source>
        <strain evidence="1 2">JCM 19240</strain>
    </source>
</reference>
<sequence>MITFMLSSPRLLNKLKSKAKLIDQLSGLVLILLAVRVVTTL</sequence>
<organism evidence="1 2">
    <name type="scientific">Vibrio maritimus</name>
    <dbReference type="NCBI Taxonomy" id="990268"/>
    <lineage>
        <taxon>Bacteria</taxon>
        <taxon>Pseudomonadati</taxon>
        <taxon>Pseudomonadota</taxon>
        <taxon>Gammaproteobacteria</taxon>
        <taxon>Vibrionales</taxon>
        <taxon>Vibrionaceae</taxon>
        <taxon>Vibrio</taxon>
    </lineage>
</organism>
<accession>A0A090SWE3</accession>
<dbReference type="EMBL" id="BBMT01000001">
    <property type="protein sequence ID" value="GAL32080.1"/>
    <property type="molecule type" value="Genomic_DNA"/>
</dbReference>
<comment type="caution">
    <text evidence="1">The sequence shown here is derived from an EMBL/GenBank/DDBJ whole genome shotgun (WGS) entry which is preliminary data.</text>
</comment>
<name>A0A090SWE3_9VIBR</name>
<gene>
    <name evidence="1" type="ORF">JCM19240_5511</name>
</gene>
<dbReference type="AlphaFoldDB" id="A0A090SWE3"/>
<evidence type="ECO:0008006" key="3">
    <source>
        <dbReference type="Google" id="ProtNLM"/>
    </source>
</evidence>
<evidence type="ECO:0000313" key="2">
    <source>
        <dbReference type="Proteomes" id="UP000029224"/>
    </source>
</evidence>
<proteinExistence type="predicted"/>
<keyword evidence="2" id="KW-1185">Reference proteome</keyword>
<protein>
    <recommendedName>
        <fullName evidence="3">Threonine efflux protein</fullName>
    </recommendedName>
</protein>
<evidence type="ECO:0000313" key="1">
    <source>
        <dbReference type="EMBL" id="GAL32080.1"/>
    </source>
</evidence>